<organism evidence="5 6">
    <name type="scientific">Mycolicibacterium mageritense</name>
    <name type="common">Mycobacterium mageritense</name>
    <dbReference type="NCBI Taxonomy" id="53462"/>
    <lineage>
        <taxon>Bacteria</taxon>
        <taxon>Bacillati</taxon>
        <taxon>Actinomycetota</taxon>
        <taxon>Actinomycetes</taxon>
        <taxon>Mycobacteriales</taxon>
        <taxon>Mycobacteriaceae</taxon>
        <taxon>Mycolicibacterium</taxon>
    </lineage>
</organism>
<feature type="domain" description="AMP-dependent synthetase/ligase" evidence="3">
    <location>
        <begin position="22"/>
        <end position="392"/>
    </location>
</feature>
<dbReference type="InterPro" id="IPR000873">
    <property type="entry name" value="AMP-dep_synth/lig_dom"/>
</dbReference>
<evidence type="ECO:0000259" key="3">
    <source>
        <dbReference type="Pfam" id="PF00501"/>
    </source>
</evidence>
<sequence length="536" mass="58791">MKSYDAGPTDAAVLEETIGARFEQIVAAGPGAEALVEVATGRRWTYAELNAEIDALARGLMALGVAKGDRVGIWAPNCAEWVMTQFATAKIGAILVNINPAYRTHELAYVLKQSGVRTLISATAFKSSDNVTMVAEVRADCPELRDIIFLGTLDWDRLHTEQVSADRLRERGAELSNTDPINIQYTSGTTGFPKGATLSHRNILNNGYFVTELINLTADDRLCIPVPFYHCFGMVMGTLGAVTHGATIVIPAPGFDPGATLTAIQAERCTGVYGVPTMFIAMLGHPDFAQFDLSSLRTGIMAGSVCPIEVMKRVVADMHMAEVAICYGMTETSPVSCQTLHDDDLDRRTATIGRAHPHVEIKIVDPDTGETVERGLPGEFCTRGYSVMLGYWDDDAKTHEVIDDDGWMHTGDLAVMREDGYCTIVGRIKDMVIRGGENVYPREIEEFLYTHPDIDDAQVIGVPDERYGEEICAWIRMKPGRAPLDAAAVREFATGKLAHYKIPRYIHIVDDFPMTVTGKIRKVDMRAESIRVLGLD</sequence>
<dbReference type="Gene3D" id="3.30.300.30">
    <property type="match status" value="1"/>
</dbReference>
<dbReference type="InterPro" id="IPR025110">
    <property type="entry name" value="AMP-bd_C"/>
</dbReference>
<dbReference type="CDD" id="cd05917">
    <property type="entry name" value="FACL_like_2"/>
    <property type="match status" value="1"/>
</dbReference>
<dbReference type="Pfam" id="PF00501">
    <property type="entry name" value="AMP-binding"/>
    <property type="match status" value="1"/>
</dbReference>
<dbReference type="SUPFAM" id="SSF56801">
    <property type="entry name" value="Acetyl-CoA synthetase-like"/>
    <property type="match status" value="1"/>
</dbReference>
<gene>
    <name evidence="5" type="ORF">MMAGJ_10770</name>
</gene>
<reference evidence="5 6" key="1">
    <citation type="journal article" date="2019" name="Emerg. Microbes Infect.">
        <title>Comprehensive subspecies identification of 175 nontuberculous mycobacteria species based on 7547 genomic profiles.</title>
        <authorList>
            <person name="Matsumoto Y."/>
            <person name="Kinjo T."/>
            <person name="Motooka D."/>
            <person name="Nabeya D."/>
            <person name="Jung N."/>
            <person name="Uechi K."/>
            <person name="Horii T."/>
            <person name="Iida T."/>
            <person name="Fujita J."/>
            <person name="Nakamura S."/>
        </authorList>
    </citation>
    <scope>NUCLEOTIDE SEQUENCE [LARGE SCALE GENOMIC DNA]</scope>
    <source>
        <strain evidence="5 6">JCM 12375</strain>
    </source>
</reference>
<dbReference type="Pfam" id="PF13193">
    <property type="entry name" value="AMP-binding_C"/>
    <property type="match status" value="1"/>
</dbReference>
<keyword evidence="6" id="KW-1185">Reference proteome</keyword>
<dbReference type="PANTHER" id="PTHR43201:SF5">
    <property type="entry name" value="MEDIUM-CHAIN ACYL-COA LIGASE ACSF2, MITOCHONDRIAL"/>
    <property type="match status" value="1"/>
</dbReference>
<accession>A0ABM7HMQ1</accession>
<comment type="similarity">
    <text evidence="1">Belongs to the ATP-dependent AMP-binding enzyme family.</text>
</comment>
<dbReference type="InterPro" id="IPR042099">
    <property type="entry name" value="ANL_N_sf"/>
</dbReference>
<evidence type="ECO:0000259" key="4">
    <source>
        <dbReference type="Pfam" id="PF13193"/>
    </source>
</evidence>
<dbReference type="PANTHER" id="PTHR43201">
    <property type="entry name" value="ACYL-COA SYNTHETASE"/>
    <property type="match status" value="1"/>
</dbReference>
<dbReference type="Gene3D" id="3.40.50.12780">
    <property type="entry name" value="N-terminal domain of ligase-like"/>
    <property type="match status" value="1"/>
</dbReference>
<dbReference type="InterPro" id="IPR045851">
    <property type="entry name" value="AMP-bd_C_sf"/>
</dbReference>
<keyword evidence="2" id="KW-0436">Ligase</keyword>
<dbReference type="PROSITE" id="PS00455">
    <property type="entry name" value="AMP_BINDING"/>
    <property type="match status" value="1"/>
</dbReference>
<evidence type="ECO:0000313" key="5">
    <source>
        <dbReference type="EMBL" id="BBX31795.1"/>
    </source>
</evidence>
<proteinExistence type="inferred from homology"/>
<feature type="domain" description="AMP-binding enzyme C-terminal" evidence="4">
    <location>
        <begin position="443"/>
        <end position="519"/>
    </location>
</feature>
<evidence type="ECO:0000256" key="1">
    <source>
        <dbReference type="ARBA" id="ARBA00006432"/>
    </source>
</evidence>
<dbReference type="RefSeq" id="WP_036433706.1">
    <property type="nucleotide sequence ID" value="NZ_AP022567.1"/>
</dbReference>
<dbReference type="Proteomes" id="UP000465622">
    <property type="component" value="Chromosome"/>
</dbReference>
<dbReference type="EMBL" id="AP022567">
    <property type="protein sequence ID" value="BBX31795.1"/>
    <property type="molecule type" value="Genomic_DNA"/>
</dbReference>
<name>A0ABM7HMQ1_MYCME</name>
<evidence type="ECO:0000256" key="2">
    <source>
        <dbReference type="ARBA" id="ARBA00022598"/>
    </source>
</evidence>
<evidence type="ECO:0000313" key="6">
    <source>
        <dbReference type="Proteomes" id="UP000465622"/>
    </source>
</evidence>
<protein>
    <submittedName>
        <fullName evidence="5">AMP-binding protein</fullName>
    </submittedName>
</protein>
<dbReference type="InterPro" id="IPR020845">
    <property type="entry name" value="AMP-binding_CS"/>
</dbReference>